<protein>
    <submittedName>
        <fullName evidence="2">Uncharacterized protein</fullName>
    </submittedName>
</protein>
<proteinExistence type="predicted"/>
<keyword evidence="1" id="KW-1133">Transmembrane helix</keyword>
<dbReference type="EMBL" id="CP001390">
    <property type="protein sequence ID" value="ACM21443.1"/>
    <property type="molecule type" value="Genomic_DNA"/>
</dbReference>
<evidence type="ECO:0000313" key="2">
    <source>
        <dbReference type="EMBL" id="ACM21443.1"/>
    </source>
</evidence>
<dbReference type="RefSeq" id="WP_012648171.1">
    <property type="nucleotide sequence ID" value="NC_011979.1"/>
</dbReference>
<keyword evidence="1" id="KW-0812">Transmembrane</keyword>
<dbReference type="AlphaFoldDB" id="B9M3M2"/>
<name>B9M3M2_GEODF</name>
<dbReference type="STRING" id="316067.Geob_3100"/>
<organism evidence="2 3">
    <name type="scientific">Geotalea daltonii (strain DSM 22248 / JCM 15807 / FRC-32)</name>
    <name type="common">Geobacter daltonii</name>
    <dbReference type="NCBI Taxonomy" id="316067"/>
    <lineage>
        <taxon>Bacteria</taxon>
        <taxon>Pseudomonadati</taxon>
        <taxon>Thermodesulfobacteriota</taxon>
        <taxon>Desulfuromonadia</taxon>
        <taxon>Geobacterales</taxon>
        <taxon>Geobacteraceae</taxon>
        <taxon>Geotalea</taxon>
    </lineage>
</organism>
<keyword evidence="1" id="KW-0472">Membrane</keyword>
<evidence type="ECO:0000256" key="1">
    <source>
        <dbReference type="SAM" id="Phobius"/>
    </source>
</evidence>
<feature type="transmembrane region" description="Helical" evidence="1">
    <location>
        <begin position="78"/>
        <end position="99"/>
    </location>
</feature>
<feature type="transmembrane region" description="Helical" evidence="1">
    <location>
        <begin position="46"/>
        <end position="66"/>
    </location>
</feature>
<evidence type="ECO:0000313" key="3">
    <source>
        <dbReference type="Proteomes" id="UP000007721"/>
    </source>
</evidence>
<keyword evidence="3" id="KW-1185">Reference proteome</keyword>
<dbReference type="KEGG" id="geo:Geob_3100"/>
<dbReference type="Proteomes" id="UP000007721">
    <property type="component" value="Chromosome"/>
</dbReference>
<reference evidence="2 3" key="1">
    <citation type="submission" date="2009-01" db="EMBL/GenBank/DDBJ databases">
        <title>Complete sequence of Geobacter sp. FRC-32.</title>
        <authorList>
            <consortium name="US DOE Joint Genome Institute"/>
            <person name="Lucas S."/>
            <person name="Copeland A."/>
            <person name="Lapidus A."/>
            <person name="Glavina del Rio T."/>
            <person name="Dalin E."/>
            <person name="Tice H."/>
            <person name="Bruce D."/>
            <person name="Goodwin L."/>
            <person name="Pitluck S."/>
            <person name="Saunders E."/>
            <person name="Brettin T."/>
            <person name="Detter J.C."/>
            <person name="Han C."/>
            <person name="Larimer F."/>
            <person name="Land M."/>
            <person name="Hauser L."/>
            <person name="Kyrpides N."/>
            <person name="Ovchinnikova G."/>
            <person name="Kostka J."/>
            <person name="Richardson P."/>
        </authorList>
    </citation>
    <scope>NUCLEOTIDE SEQUENCE [LARGE SCALE GENOMIC DNA]</scope>
    <source>
        <strain evidence="3">DSM 22248 / JCM 15807 / FRC-32</strain>
    </source>
</reference>
<feature type="transmembrane region" description="Helical" evidence="1">
    <location>
        <begin position="141"/>
        <end position="161"/>
    </location>
</feature>
<feature type="transmembrane region" description="Helical" evidence="1">
    <location>
        <begin position="105"/>
        <end position="129"/>
    </location>
</feature>
<accession>B9M3M2</accession>
<feature type="transmembrane region" description="Helical" evidence="1">
    <location>
        <begin position="12"/>
        <end position="34"/>
    </location>
</feature>
<dbReference type="HOGENOM" id="CLU_1432690_0_0_7"/>
<sequence length="186" mass="20103">MALTSVRLTRAGWLAVANAIVTVPLFLFSFMLALDDSHGARAVQTILTLISTLLFIYVMLTLLDYLSSSHQSHDVHMLVKLLLWMNIAVTVLSMLGLLSQPLREAGGLFAIILVVPYGVTQAVFGYRLLRLPGLMGTRFKLFGVLNIITGVCFALVVPIPVGLLTSVAADVILGKVLLEAAEKQPS</sequence>
<gene>
    <name evidence="2" type="ordered locus">Geob_3100</name>
</gene>